<dbReference type="RefSeq" id="XP_040619059.1">
    <property type="nucleotide sequence ID" value="XM_040759723.1"/>
</dbReference>
<dbReference type="Proteomes" id="UP000031575">
    <property type="component" value="Unassembled WGS sequence"/>
</dbReference>
<feature type="region of interest" description="Disordered" evidence="1">
    <location>
        <begin position="235"/>
        <end position="255"/>
    </location>
</feature>
<dbReference type="HOGENOM" id="CLU_022339_0_0_1"/>
<accession>A0A0C2EWV2</accession>
<evidence type="ECO:0000313" key="3">
    <source>
        <dbReference type="Proteomes" id="UP000031575"/>
    </source>
</evidence>
<dbReference type="AlphaFoldDB" id="A0A0C2EWV2"/>
<proteinExistence type="predicted"/>
<protein>
    <submittedName>
        <fullName evidence="2">Uncharacterized protein</fullName>
    </submittedName>
</protein>
<keyword evidence="3" id="KW-1185">Reference proteome</keyword>
<feature type="compositionally biased region" description="Basic and acidic residues" evidence="1">
    <location>
        <begin position="1"/>
        <end position="18"/>
    </location>
</feature>
<feature type="compositionally biased region" description="Basic and acidic residues" evidence="1">
    <location>
        <begin position="235"/>
        <end position="248"/>
    </location>
</feature>
<feature type="compositionally biased region" description="Low complexity" evidence="1">
    <location>
        <begin position="56"/>
        <end position="69"/>
    </location>
</feature>
<dbReference type="EMBL" id="AWTV01000007">
    <property type="protein sequence ID" value="KIH91049.1"/>
    <property type="molecule type" value="Genomic_DNA"/>
</dbReference>
<feature type="region of interest" description="Disordered" evidence="1">
    <location>
        <begin position="1"/>
        <end position="43"/>
    </location>
</feature>
<dbReference type="VEuPathDB" id="FungiDB:SPBR_01412"/>
<evidence type="ECO:0000313" key="2">
    <source>
        <dbReference type="EMBL" id="KIH91049.1"/>
    </source>
</evidence>
<reference evidence="2 3" key="1">
    <citation type="journal article" date="2014" name="BMC Genomics">
        <title>Comparative genomics of the major fungal agents of human and animal Sporotrichosis: Sporothrix schenckii and Sporothrix brasiliensis.</title>
        <authorList>
            <person name="Teixeira M.M."/>
            <person name="de Almeida L.G."/>
            <person name="Kubitschek-Barreira P."/>
            <person name="Alves F.L."/>
            <person name="Kioshima E.S."/>
            <person name="Abadio A.K."/>
            <person name="Fernandes L."/>
            <person name="Derengowski L.S."/>
            <person name="Ferreira K.S."/>
            <person name="Souza R.C."/>
            <person name="Ruiz J.C."/>
            <person name="de Andrade N.C."/>
            <person name="Paes H.C."/>
            <person name="Nicola A.M."/>
            <person name="Albuquerque P."/>
            <person name="Gerber A.L."/>
            <person name="Martins V.P."/>
            <person name="Peconick L.D."/>
            <person name="Neto A.V."/>
            <person name="Chaucanez C.B."/>
            <person name="Silva P.A."/>
            <person name="Cunha O.L."/>
            <person name="de Oliveira F.F."/>
            <person name="dos Santos T.C."/>
            <person name="Barros A.L."/>
            <person name="Soares M.A."/>
            <person name="de Oliveira L.M."/>
            <person name="Marini M.M."/>
            <person name="Villalobos-Duno H."/>
            <person name="Cunha M.M."/>
            <person name="de Hoog S."/>
            <person name="da Silveira J.F."/>
            <person name="Henrissat B."/>
            <person name="Nino-Vega G.A."/>
            <person name="Cisalpino P.S."/>
            <person name="Mora-Montes H.M."/>
            <person name="Almeida S.R."/>
            <person name="Stajich J.E."/>
            <person name="Lopes-Bezerra L.M."/>
            <person name="Vasconcelos A.T."/>
            <person name="Felipe M.S."/>
        </authorList>
    </citation>
    <scope>NUCLEOTIDE SEQUENCE [LARGE SCALE GENOMIC DNA]</scope>
    <source>
        <strain evidence="2 3">5110</strain>
    </source>
</reference>
<dbReference type="OrthoDB" id="5281682at2759"/>
<comment type="caution">
    <text evidence="2">The sequence shown here is derived from an EMBL/GenBank/DDBJ whole genome shotgun (WGS) entry which is preliminary data.</text>
</comment>
<name>A0A0C2EWV2_9PEZI</name>
<sequence>MDSRTEPHSPEHSDDENRPATPLSLDARTARPARHLANSDHNAVQTSVDLVSVMTAASSPVSPGSSSPALPQARTQDFVPPTRPSSTPFPQPEQRTDDLCCLGCPDGMDHDEDFVDDHDVPLDVEMGMRLDTGVDMHMQHGVDLAGKAPAQQDMSVSPRSVAMDLLDLNSLDREGEPEIDYFKLASSTIAKEPQGLSIDMDMSGLPATPTFSPITSVATSPSTLHSHFGSDLDHLSHNDISKDKEQKTESATSSSSKQTLYLQDLPIEIQELILDRVFDCRVSPMTKSWPDKRLTRMATFTRVWRMLIQKRLYCRIKIKATGFNLISTMAHFGCFPHLRSYVRHVELWFPVFQPRVAPPALSAASMVPTLFLDGLSNATYTLPANNCSLEEAFMVLGAAFPNLSVLTLEGGERKKAPQVQHFAHDLYNAPAPPDPNSLAESSGDLLADALLTPSVPQRPLPQLTTVRTLVCKGQWNLIRSQQDFQNIAAALPNLSDWQAVYSKPKSKSYLTMATILPHIPDTTNLTSLNLCIEGDYRQEISFPPYFLKVMDKVHFCSSLAAATPALKHLSYTGRVCRTFFDVAARIADPRTTRLKSVELTVKNCCRQVSHWHESGSGVTDLNFIRAFEALVLSAVRSLDRLTKLEHLRIRYVDLEFPVPPLNPFFLLHNGYASGVWSETIVSELSRVRPDVQWEELSESIGERTLSKDGRLIINAEFPKKRVVSLKLSNYAFLVALATI</sequence>
<feature type="region of interest" description="Disordered" evidence="1">
    <location>
        <begin position="56"/>
        <end position="96"/>
    </location>
</feature>
<feature type="compositionally biased region" description="Pro residues" evidence="1">
    <location>
        <begin position="81"/>
        <end position="91"/>
    </location>
</feature>
<evidence type="ECO:0000256" key="1">
    <source>
        <dbReference type="SAM" id="MobiDB-lite"/>
    </source>
</evidence>
<organism evidence="2 3">
    <name type="scientific">Sporothrix brasiliensis 5110</name>
    <dbReference type="NCBI Taxonomy" id="1398154"/>
    <lineage>
        <taxon>Eukaryota</taxon>
        <taxon>Fungi</taxon>
        <taxon>Dikarya</taxon>
        <taxon>Ascomycota</taxon>
        <taxon>Pezizomycotina</taxon>
        <taxon>Sordariomycetes</taxon>
        <taxon>Sordariomycetidae</taxon>
        <taxon>Ophiostomatales</taxon>
        <taxon>Ophiostomataceae</taxon>
        <taxon>Sporothrix</taxon>
    </lineage>
</organism>
<gene>
    <name evidence="2" type="ORF">SPBR_01412</name>
</gene>
<dbReference type="GeneID" id="63674644"/>